<accession>A0ACB0KWG1</accession>
<name>A0ACB0KWG1_TRIPR</name>
<sequence length="595" mass="68119">MSKPRNFFFFKPSPPPQSSSPFPPSSPGNKTFSDAIIDENIETAHTLITKWNHISTTSNHSQYPYLFTNTEEAKHYLKAVKSLQSAMQYLVAKDSTSKKLIEAQSLMQLAMKNLESEFYRILGENRDRFNSESVSVLSRSSTDRRSSFSDDEYSDEESSSLSAQSVSMTAVADLKAIAECMIFTGYSKECANIYVIVRKSIVDEALYNLGVEKLSFSQVQKMDWEVLEWKIKTWLNAVKVAVNTLFHGERTLCDYIFESPEKKIADSCFSEICKDGAMMLFSFPENVAKCKKTPEKMFRTLDLYEAISENWHQIESIFSSESNYTIRSQVIASQVRLGETVINMLTDFESAIQKESSKVPVPGGGVHPLTRYVMNYIALLSDYSDAIADIVSDWPQSPLPESYYKNPSHDENNPPSEIAKRLSWLILVVLCKLDGKAELYKDVALSYLFLANNMQYVVVKVRKSNLGFILGEDWLLKHEMKVKEYVTKYERMAWNKVMSSIPENPTAENASGIFQNFNVVFEEAFRTQYLWVVPDPKMREEIGAWLDLNVVYKYREFYVKYRVGLNLVIRYSPEDLRNYLSEILCGSVSSHSPDR</sequence>
<protein>
    <submittedName>
        <fullName evidence="1">Uncharacterized protein</fullName>
    </submittedName>
</protein>
<dbReference type="EMBL" id="CASHSV030000311">
    <property type="protein sequence ID" value="CAJ2660803.1"/>
    <property type="molecule type" value="Genomic_DNA"/>
</dbReference>
<gene>
    <name evidence="1" type="ORF">MILVUS5_LOCUS26669</name>
</gene>
<dbReference type="Proteomes" id="UP001177021">
    <property type="component" value="Unassembled WGS sequence"/>
</dbReference>
<evidence type="ECO:0000313" key="1">
    <source>
        <dbReference type="EMBL" id="CAJ2660803.1"/>
    </source>
</evidence>
<reference evidence="1" key="1">
    <citation type="submission" date="2023-10" db="EMBL/GenBank/DDBJ databases">
        <authorList>
            <person name="Rodriguez Cubillos JULIANA M."/>
            <person name="De Vega J."/>
        </authorList>
    </citation>
    <scope>NUCLEOTIDE SEQUENCE</scope>
</reference>
<evidence type="ECO:0000313" key="2">
    <source>
        <dbReference type="Proteomes" id="UP001177021"/>
    </source>
</evidence>
<organism evidence="1 2">
    <name type="scientific">Trifolium pratense</name>
    <name type="common">Red clover</name>
    <dbReference type="NCBI Taxonomy" id="57577"/>
    <lineage>
        <taxon>Eukaryota</taxon>
        <taxon>Viridiplantae</taxon>
        <taxon>Streptophyta</taxon>
        <taxon>Embryophyta</taxon>
        <taxon>Tracheophyta</taxon>
        <taxon>Spermatophyta</taxon>
        <taxon>Magnoliopsida</taxon>
        <taxon>eudicotyledons</taxon>
        <taxon>Gunneridae</taxon>
        <taxon>Pentapetalae</taxon>
        <taxon>rosids</taxon>
        <taxon>fabids</taxon>
        <taxon>Fabales</taxon>
        <taxon>Fabaceae</taxon>
        <taxon>Papilionoideae</taxon>
        <taxon>50 kb inversion clade</taxon>
        <taxon>NPAAA clade</taxon>
        <taxon>Hologalegina</taxon>
        <taxon>IRL clade</taxon>
        <taxon>Trifolieae</taxon>
        <taxon>Trifolium</taxon>
    </lineage>
</organism>
<proteinExistence type="predicted"/>
<comment type="caution">
    <text evidence="1">The sequence shown here is derived from an EMBL/GenBank/DDBJ whole genome shotgun (WGS) entry which is preliminary data.</text>
</comment>
<keyword evidence="2" id="KW-1185">Reference proteome</keyword>